<protein>
    <recommendedName>
        <fullName evidence="3">MULE transposase domain-containing protein</fullName>
    </recommendedName>
</protein>
<evidence type="ECO:0000313" key="2">
    <source>
        <dbReference type="Proteomes" id="UP000440578"/>
    </source>
</evidence>
<accession>A0A6A4XF57</accession>
<proteinExistence type="predicted"/>
<evidence type="ECO:0000313" key="1">
    <source>
        <dbReference type="EMBL" id="KAF0313082.1"/>
    </source>
</evidence>
<keyword evidence="2" id="KW-1185">Reference proteome</keyword>
<dbReference type="EMBL" id="VIIS01000115">
    <property type="protein sequence ID" value="KAF0313082.1"/>
    <property type="molecule type" value="Genomic_DNA"/>
</dbReference>
<gene>
    <name evidence="1" type="ORF">FJT64_001666</name>
</gene>
<dbReference type="Proteomes" id="UP000440578">
    <property type="component" value="Unassembled WGS sequence"/>
</dbReference>
<name>A0A6A4XF57_AMPAM</name>
<dbReference type="AlphaFoldDB" id="A0A6A4XF57"/>
<reference evidence="1 2" key="1">
    <citation type="submission" date="2019-07" db="EMBL/GenBank/DDBJ databases">
        <title>Draft genome assembly of a fouling barnacle, Amphibalanus amphitrite (Darwin, 1854): The first reference genome for Thecostraca.</title>
        <authorList>
            <person name="Kim W."/>
        </authorList>
    </citation>
    <scope>NUCLEOTIDE SEQUENCE [LARGE SCALE GENOMIC DNA]</scope>
    <source>
        <strain evidence="1">SNU_AA5</strain>
        <tissue evidence="1">Soma without cirri and trophi</tissue>
    </source>
</reference>
<comment type="caution">
    <text evidence="1">The sequence shown here is derived from an EMBL/GenBank/DDBJ whole genome shotgun (WGS) entry which is preliminary data.</text>
</comment>
<sequence>MVVHMYREYFLRKFHSRPTILHLDATGAVTRQMGDKRPYPYALISAGPGGSFPLAYMVSESHTVPTVAHFLSQLSRHYKLVNKGKLTPPQVVTDFSWALLHAVAHSILNSTLEEYLDTCWEVVIGTSTSPPQTLLSMCGAHISHKFSGVLKEKGVGRQEKMGYMWLFAKMQQAGSLPELDGLFVKMCALALSKGQPAVSLDLPKRWNPTSER</sequence>
<evidence type="ECO:0008006" key="3">
    <source>
        <dbReference type="Google" id="ProtNLM"/>
    </source>
</evidence>
<organism evidence="1 2">
    <name type="scientific">Amphibalanus amphitrite</name>
    <name type="common">Striped barnacle</name>
    <name type="synonym">Balanus amphitrite</name>
    <dbReference type="NCBI Taxonomy" id="1232801"/>
    <lineage>
        <taxon>Eukaryota</taxon>
        <taxon>Metazoa</taxon>
        <taxon>Ecdysozoa</taxon>
        <taxon>Arthropoda</taxon>
        <taxon>Crustacea</taxon>
        <taxon>Multicrustacea</taxon>
        <taxon>Cirripedia</taxon>
        <taxon>Thoracica</taxon>
        <taxon>Thoracicalcarea</taxon>
        <taxon>Balanomorpha</taxon>
        <taxon>Balanoidea</taxon>
        <taxon>Balanidae</taxon>
        <taxon>Amphibalaninae</taxon>
        <taxon>Amphibalanus</taxon>
    </lineage>
</organism>
<dbReference type="OrthoDB" id="7695773at2759"/>